<organism evidence="1 2">
    <name type="scientific">Globicatella sulfidifaciens</name>
    <dbReference type="NCBI Taxonomy" id="136093"/>
    <lineage>
        <taxon>Bacteria</taxon>
        <taxon>Bacillati</taxon>
        <taxon>Bacillota</taxon>
        <taxon>Bacilli</taxon>
        <taxon>Lactobacillales</taxon>
        <taxon>Aerococcaceae</taxon>
        <taxon>Globicatella</taxon>
    </lineage>
</organism>
<name>A0A7X8C1G4_9LACT</name>
<comment type="caution">
    <text evidence="1">The sequence shown here is derived from an EMBL/GenBank/DDBJ whole genome shotgun (WGS) entry which is preliminary data.</text>
</comment>
<evidence type="ECO:0000313" key="1">
    <source>
        <dbReference type="EMBL" id="NLJ17267.1"/>
    </source>
</evidence>
<sequence length="210" mass="24028">MSKFDSVHNNYKGSFSRNANKKWNIKYDTSRSGKIYSELYELIACRVSKSTGNGQILIIGESKQSVIENVIYPMIRMFSTDSVSIISEDKGTVNILDKLVRILSIDEVSESSTMLNDLEYVYGDGICDWNEQSFNILRNSLNNSNGIFDGVCFSIINKPWLIEFIDTEPDLYAESCTIYDSSVLNKANPATRRNLSFTNNEYYRYIMGDW</sequence>
<accession>A0A7X8C1G4</accession>
<dbReference type="Proteomes" id="UP000541058">
    <property type="component" value="Unassembled WGS sequence"/>
</dbReference>
<protein>
    <submittedName>
        <fullName evidence="1">Uncharacterized protein</fullName>
    </submittedName>
</protein>
<dbReference type="RefSeq" id="WP_276645530.1">
    <property type="nucleotide sequence ID" value="NZ_JAAYSM010000009.1"/>
</dbReference>
<gene>
    <name evidence="1" type="ORF">GX355_00225</name>
</gene>
<dbReference type="EMBL" id="JAAYSM010000009">
    <property type="protein sequence ID" value="NLJ17267.1"/>
    <property type="molecule type" value="Genomic_DNA"/>
</dbReference>
<reference evidence="1 2" key="1">
    <citation type="journal article" date="2020" name="Biotechnol. Biofuels">
        <title>New insights from the biogas microbiome by comprehensive genome-resolved metagenomics of nearly 1600 species originating from multiple anaerobic digesters.</title>
        <authorList>
            <person name="Campanaro S."/>
            <person name="Treu L."/>
            <person name="Rodriguez-R L.M."/>
            <person name="Kovalovszki A."/>
            <person name="Ziels R.M."/>
            <person name="Maus I."/>
            <person name="Zhu X."/>
            <person name="Kougias P.G."/>
            <person name="Basile A."/>
            <person name="Luo G."/>
            <person name="Schluter A."/>
            <person name="Konstantinidis K.T."/>
            <person name="Angelidaki I."/>
        </authorList>
    </citation>
    <scope>NUCLEOTIDE SEQUENCE [LARGE SCALE GENOMIC DNA]</scope>
    <source>
        <strain evidence="1">AS23ysBPME_34</strain>
    </source>
</reference>
<dbReference type="AlphaFoldDB" id="A0A7X8C1G4"/>
<evidence type="ECO:0000313" key="2">
    <source>
        <dbReference type="Proteomes" id="UP000541058"/>
    </source>
</evidence>
<proteinExistence type="predicted"/>